<dbReference type="Proteomes" id="UP000266723">
    <property type="component" value="Unassembled WGS sequence"/>
</dbReference>
<gene>
    <name evidence="1" type="ORF">DY000_02053711</name>
</gene>
<protein>
    <submittedName>
        <fullName evidence="1">Uncharacterized protein</fullName>
    </submittedName>
</protein>
<proteinExistence type="predicted"/>
<comment type="caution">
    <text evidence="1">The sequence shown here is derived from an EMBL/GenBank/DDBJ whole genome shotgun (WGS) entry which is preliminary data.</text>
</comment>
<sequence>MELDWEIPNSPVVECPTLHGLSREVGRAHGQALHDDASRGGEVKGFVVLGSQDG</sequence>
<reference evidence="1 2" key="1">
    <citation type="journal article" date="2020" name="BMC Genomics">
        <title>Intraspecific diversification of the crop wild relative Brassica cretica Lam. using demographic model selection.</title>
        <authorList>
            <person name="Kioukis A."/>
            <person name="Michalopoulou V.A."/>
            <person name="Briers L."/>
            <person name="Pirintsos S."/>
            <person name="Studholme D.J."/>
            <person name="Pavlidis P."/>
            <person name="Sarris P.F."/>
        </authorList>
    </citation>
    <scope>NUCLEOTIDE SEQUENCE [LARGE SCALE GENOMIC DNA]</scope>
    <source>
        <strain evidence="2">cv. PFS-1207/04</strain>
    </source>
</reference>
<evidence type="ECO:0000313" key="1">
    <source>
        <dbReference type="EMBL" id="KAF3497008.1"/>
    </source>
</evidence>
<organism evidence="1 2">
    <name type="scientific">Brassica cretica</name>
    <name type="common">Mustard</name>
    <dbReference type="NCBI Taxonomy" id="69181"/>
    <lineage>
        <taxon>Eukaryota</taxon>
        <taxon>Viridiplantae</taxon>
        <taxon>Streptophyta</taxon>
        <taxon>Embryophyta</taxon>
        <taxon>Tracheophyta</taxon>
        <taxon>Spermatophyta</taxon>
        <taxon>Magnoliopsida</taxon>
        <taxon>eudicotyledons</taxon>
        <taxon>Gunneridae</taxon>
        <taxon>Pentapetalae</taxon>
        <taxon>rosids</taxon>
        <taxon>malvids</taxon>
        <taxon>Brassicales</taxon>
        <taxon>Brassicaceae</taxon>
        <taxon>Brassiceae</taxon>
        <taxon>Brassica</taxon>
    </lineage>
</organism>
<evidence type="ECO:0000313" key="2">
    <source>
        <dbReference type="Proteomes" id="UP000266723"/>
    </source>
</evidence>
<keyword evidence="2" id="KW-1185">Reference proteome</keyword>
<accession>A0ABQ7AHC2</accession>
<dbReference type="EMBL" id="QGKV02002055">
    <property type="protein sequence ID" value="KAF3497008.1"/>
    <property type="molecule type" value="Genomic_DNA"/>
</dbReference>
<name>A0ABQ7AHC2_BRACR</name>